<organism evidence="5 6">
    <name type="scientific">Caenorhabditis tropicalis</name>
    <dbReference type="NCBI Taxonomy" id="1561998"/>
    <lineage>
        <taxon>Eukaryota</taxon>
        <taxon>Metazoa</taxon>
        <taxon>Ecdysozoa</taxon>
        <taxon>Nematoda</taxon>
        <taxon>Chromadorea</taxon>
        <taxon>Rhabditida</taxon>
        <taxon>Rhabditina</taxon>
        <taxon>Rhabditomorpha</taxon>
        <taxon>Rhabditoidea</taxon>
        <taxon>Rhabditidae</taxon>
        <taxon>Peloderinae</taxon>
        <taxon>Caenorhabditis</taxon>
    </lineage>
</organism>
<evidence type="ECO:0000256" key="2">
    <source>
        <dbReference type="ARBA" id="ARBA00040643"/>
    </source>
</evidence>
<name>A0A1I7SXD0_9PELO</name>
<keyword evidence="3" id="KW-0812">Transmembrane</keyword>
<dbReference type="GO" id="GO:0005789">
    <property type="term" value="C:endoplasmic reticulum membrane"/>
    <property type="evidence" value="ECO:0007669"/>
    <property type="project" value="TreeGrafter"/>
</dbReference>
<sequence length="155" mass="18922">MQMHLASEGTYQQNPFFLSLVYHLMENTTEVVELIHSYPFKNRSEPMKFARAKLYMYHFTNKTERGWWKRDYQEEYMPVFNKGNQALLDYLTERRIITKKKSKFINGPLGIYLRRWHRLTKGLDAFSFLFTFAIFLIVKAIHQWFYPHHFHPFND</sequence>
<proteinExistence type="predicted"/>
<dbReference type="WBParaSite" id="Csp11.Scaffold10.g48.t2">
    <property type="protein sequence ID" value="Csp11.Scaffold10.g48.t2"/>
    <property type="gene ID" value="Csp11.Scaffold10.g48"/>
</dbReference>
<protein>
    <recommendedName>
        <fullName evidence="2">Lipase maturation factor 2</fullName>
    </recommendedName>
</protein>
<dbReference type="STRING" id="1561998.A0A1I7SXD0"/>
<dbReference type="PANTHER" id="PTHR14463">
    <property type="entry name" value="LIPASE MATURATION FACTOR"/>
    <property type="match status" value="1"/>
</dbReference>
<keyword evidence="3" id="KW-0472">Membrane</keyword>
<evidence type="ECO:0000259" key="4">
    <source>
        <dbReference type="Pfam" id="PF25179"/>
    </source>
</evidence>
<dbReference type="Proteomes" id="UP000095282">
    <property type="component" value="Unplaced"/>
</dbReference>
<feature type="transmembrane region" description="Helical" evidence="3">
    <location>
        <begin position="123"/>
        <end position="145"/>
    </location>
</feature>
<evidence type="ECO:0000313" key="5">
    <source>
        <dbReference type="Proteomes" id="UP000095282"/>
    </source>
</evidence>
<reference evidence="6" key="1">
    <citation type="submission" date="2016-11" db="UniProtKB">
        <authorList>
            <consortium name="WormBaseParasite"/>
        </authorList>
    </citation>
    <scope>IDENTIFICATION</scope>
</reference>
<feature type="domain" description="Lipase maturation factor 1/2 C-terminal" evidence="4">
    <location>
        <begin position="1"/>
        <end position="78"/>
    </location>
</feature>
<dbReference type="Pfam" id="PF25179">
    <property type="entry name" value="LMF1_C"/>
    <property type="match status" value="1"/>
</dbReference>
<evidence type="ECO:0000256" key="3">
    <source>
        <dbReference type="SAM" id="Phobius"/>
    </source>
</evidence>
<dbReference type="GO" id="GO:0051604">
    <property type="term" value="P:protein maturation"/>
    <property type="evidence" value="ECO:0007669"/>
    <property type="project" value="InterPro"/>
</dbReference>
<dbReference type="InterPro" id="IPR057433">
    <property type="entry name" value="LMF1/2_C"/>
</dbReference>
<evidence type="ECO:0000256" key="1">
    <source>
        <dbReference type="ARBA" id="ARBA00023180"/>
    </source>
</evidence>
<keyword evidence="1" id="KW-0325">Glycoprotein</keyword>
<dbReference type="AlphaFoldDB" id="A0A1I7SXD0"/>
<evidence type="ECO:0000313" key="6">
    <source>
        <dbReference type="WBParaSite" id="Csp11.Scaffold10.g48.t2"/>
    </source>
</evidence>
<dbReference type="PANTHER" id="PTHR14463:SF5">
    <property type="entry name" value="LIPASE MATURATION FACTOR 2"/>
    <property type="match status" value="1"/>
</dbReference>
<keyword evidence="5" id="KW-1185">Reference proteome</keyword>
<keyword evidence="3" id="KW-1133">Transmembrane helix</keyword>
<dbReference type="InterPro" id="IPR009613">
    <property type="entry name" value="LMF"/>
</dbReference>
<accession>A0A1I7SXD0</accession>